<feature type="domain" description="Outer membrane protein beta-barrel" evidence="2">
    <location>
        <begin position="5"/>
        <end position="174"/>
    </location>
</feature>
<dbReference type="RefSeq" id="WP_204344975.1">
    <property type="nucleotide sequence ID" value="NZ_JACNMJ010000002.1"/>
</dbReference>
<name>A0ABT0HAW7_9FLAO</name>
<dbReference type="Proteomes" id="UP001203687">
    <property type="component" value="Unassembled WGS sequence"/>
</dbReference>
<organism evidence="3 4">
    <name type="scientific">Psychroserpens algicola</name>
    <dbReference type="NCBI Taxonomy" id="1719034"/>
    <lineage>
        <taxon>Bacteria</taxon>
        <taxon>Pseudomonadati</taxon>
        <taxon>Bacteroidota</taxon>
        <taxon>Flavobacteriia</taxon>
        <taxon>Flavobacteriales</taxon>
        <taxon>Flavobacteriaceae</taxon>
        <taxon>Psychroserpens</taxon>
    </lineage>
</organism>
<evidence type="ECO:0000313" key="4">
    <source>
        <dbReference type="Proteomes" id="UP001203687"/>
    </source>
</evidence>
<dbReference type="Pfam" id="PF13505">
    <property type="entry name" value="OMP_b-brl"/>
    <property type="match status" value="1"/>
</dbReference>
<sequence length="176" mass="19523">MKSIVLTLLFVVTTTLSFSQEVSYGVRAGFNISNLDFTPDATFSNQHRNGFAFGGFVDYGITENFSTYLEIQYSAEGAKADDLRADYLQMPIMARFAIGEKFTLGVGPMVSLKTWKDQDAFSTFTFSGVGGVEYMINDELFIDARVHYGLSNILDEDISGLEAQNTTFQFGFGIKI</sequence>
<dbReference type="InterPro" id="IPR011250">
    <property type="entry name" value="OMP/PagP_B-barrel"/>
</dbReference>
<accession>A0ABT0HAW7</accession>
<keyword evidence="4" id="KW-1185">Reference proteome</keyword>
<dbReference type="EMBL" id="JALPQF010000012">
    <property type="protein sequence ID" value="MCK8481499.1"/>
    <property type="molecule type" value="Genomic_DNA"/>
</dbReference>
<evidence type="ECO:0000313" key="3">
    <source>
        <dbReference type="EMBL" id="MCK8481499.1"/>
    </source>
</evidence>
<evidence type="ECO:0000259" key="2">
    <source>
        <dbReference type="Pfam" id="PF13505"/>
    </source>
</evidence>
<keyword evidence="1" id="KW-0732">Signal</keyword>
<reference evidence="3" key="1">
    <citation type="submission" date="2022-04" db="EMBL/GenBank/DDBJ databases">
        <authorList>
            <person name="Ren T."/>
        </authorList>
    </citation>
    <scope>NUCLEOTIDE SEQUENCE</scope>
    <source>
        <strain evidence="3">F63249</strain>
    </source>
</reference>
<dbReference type="SUPFAM" id="SSF56925">
    <property type="entry name" value="OMPA-like"/>
    <property type="match status" value="1"/>
</dbReference>
<protein>
    <submittedName>
        <fullName evidence="3">PorT family protein</fullName>
    </submittedName>
</protein>
<proteinExistence type="predicted"/>
<dbReference type="Gene3D" id="2.40.160.20">
    <property type="match status" value="1"/>
</dbReference>
<evidence type="ECO:0000256" key="1">
    <source>
        <dbReference type="ARBA" id="ARBA00022729"/>
    </source>
</evidence>
<comment type="caution">
    <text evidence="3">The sequence shown here is derived from an EMBL/GenBank/DDBJ whole genome shotgun (WGS) entry which is preliminary data.</text>
</comment>
<gene>
    <name evidence="3" type="ORF">MUY34_12780</name>
</gene>
<dbReference type="InterPro" id="IPR027385">
    <property type="entry name" value="Beta-barrel_OMP"/>
</dbReference>